<dbReference type="Proteomes" id="UP001163828">
    <property type="component" value="Unassembled WGS sequence"/>
</dbReference>
<keyword evidence="2" id="KW-0812">Transmembrane</keyword>
<evidence type="ECO:0000256" key="1">
    <source>
        <dbReference type="SAM" id="Coils"/>
    </source>
</evidence>
<sequence length="595" mass="66967">MLKKLFIRHSSSLPSRTSLLTASHRITNLLPRVLAKYSFVNVVEPPSLEPFDQPPPPARITFFGTSKWAGTEQIVTALLEQPFLPDDSLSKAVRNRWNARQDKKITIAYGKQIQWQGSTLYLPSSFLQQFPFSVEIDEYSAEQNPDPHPSDSKHESLPAEAWFNSDVPVVLCNPVTDHLPALSLKHPNAIRVLTSSTPIRDNYPPRTLFIDPLRALDGLSALREDSNSQVNVQRYQDNFVGSRLPTLTYHIKHSLASPVTLDLLRMRRLTTQFTAVCDTISGSLKEAENEVEENLSKISQLREEYEQDLNKLPRTILGIYDASVPDSKQHSLVATALADSERQIRPQIDRLTWRIMFSHIDEINVIVNRIVDEAWCKELEYHATARLGQTQHHYTRSAFDLFTPSSPFDSPVLYNTLKQISSAPFYKLEPSTLTLPIYSRKSQIAEYPTIRLHLAAQRSALGTSFSVLTGMGIGWAGWVGWLIGTGEGLLGLVAIDATTSIGLGMLIAVAGIRWGVGKWERAKEIWWGDWYRVGEGLERDLSTTLDRVLKEQVTILSRTACESLSEIAAKTTGDIERYKDELKSIQSDLEKSKSE</sequence>
<protein>
    <recommendedName>
        <fullName evidence="5">Transmembrane protein</fullName>
    </recommendedName>
</protein>
<proteinExistence type="predicted"/>
<accession>A0ABQ8QM96</accession>
<evidence type="ECO:0000313" key="4">
    <source>
        <dbReference type="Proteomes" id="UP001163828"/>
    </source>
</evidence>
<keyword evidence="1" id="KW-0175">Coiled coil</keyword>
<feature type="coiled-coil region" evidence="1">
    <location>
        <begin position="568"/>
        <end position="595"/>
    </location>
</feature>
<reference evidence="3" key="1">
    <citation type="submission" date="2022-08" db="EMBL/GenBank/DDBJ databases">
        <authorList>
            <consortium name="DOE Joint Genome Institute"/>
            <person name="Min B."/>
            <person name="Riley R."/>
            <person name="Sierra-Patev S."/>
            <person name="Naranjo-Ortiz M."/>
            <person name="Looney B."/>
            <person name="Konkel Z."/>
            <person name="Slot J.C."/>
            <person name="Sakamoto Y."/>
            <person name="Steenwyk J.L."/>
            <person name="Rokas A."/>
            <person name="Carro J."/>
            <person name="Camarero S."/>
            <person name="Ferreira P."/>
            <person name="Molpeceres G."/>
            <person name="Ruiz-Duenas F.J."/>
            <person name="Serrano A."/>
            <person name="Henrissat B."/>
            <person name="Drula E."/>
            <person name="Hughes K.W."/>
            <person name="Mata J.L."/>
            <person name="Ishikawa N.K."/>
            <person name="Vargas-Isla R."/>
            <person name="Ushijima S."/>
            <person name="Smith C.A."/>
            <person name="Ahrendt S."/>
            <person name="Andreopoulos W."/>
            <person name="He G."/>
            <person name="Labutti K."/>
            <person name="Lipzen A."/>
            <person name="Ng V."/>
            <person name="Sandor L."/>
            <person name="Barry K."/>
            <person name="Martinez A.T."/>
            <person name="Xiao Y."/>
            <person name="Gibbons J.G."/>
            <person name="Terashima K."/>
            <person name="Hibbett D.S."/>
            <person name="Grigoriev I.V."/>
        </authorList>
    </citation>
    <scope>NUCLEOTIDE SEQUENCE</scope>
    <source>
        <strain evidence="3">TFB10827</strain>
    </source>
</reference>
<dbReference type="PANTHER" id="PTHR38644">
    <property type="entry name" value="EXPRESSED PROTEIN"/>
    <property type="match status" value="1"/>
</dbReference>
<comment type="caution">
    <text evidence="3">The sequence shown here is derived from an EMBL/GenBank/DDBJ whole genome shotgun (WGS) entry which is preliminary data.</text>
</comment>
<name>A0ABQ8QM96_9AGAR</name>
<keyword evidence="4" id="KW-1185">Reference proteome</keyword>
<keyword evidence="2" id="KW-1133">Transmembrane helix</keyword>
<dbReference type="EMBL" id="MU790535">
    <property type="protein sequence ID" value="KAJ3999644.1"/>
    <property type="molecule type" value="Genomic_DNA"/>
</dbReference>
<keyword evidence="2" id="KW-0472">Membrane</keyword>
<organism evidence="3 4">
    <name type="scientific">Lentinula boryana</name>
    <dbReference type="NCBI Taxonomy" id="40481"/>
    <lineage>
        <taxon>Eukaryota</taxon>
        <taxon>Fungi</taxon>
        <taxon>Dikarya</taxon>
        <taxon>Basidiomycota</taxon>
        <taxon>Agaricomycotina</taxon>
        <taxon>Agaricomycetes</taxon>
        <taxon>Agaricomycetidae</taxon>
        <taxon>Agaricales</taxon>
        <taxon>Marasmiineae</taxon>
        <taxon>Omphalotaceae</taxon>
        <taxon>Lentinula</taxon>
    </lineage>
</organism>
<evidence type="ECO:0000313" key="3">
    <source>
        <dbReference type="EMBL" id="KAJ3999644.1"/>
    </source>
</evidence>
<evidence type="ECO:0000256" key="2">
    <source>
        <dbReference type="SAM" id="Phobius"/>
    </source>
</evidence>
<evidence type="ECO:0008006" key="5">
    <source>
        <dbReference type="Google" id="ProtNLM"/>
    </source>
</evidence>
<feature type="transmembrane region" description="Helical" evidence="2">
    <location>
        <begin position="460"/>
        <end position="483"/>
    </location>
</feature>
<dbReference type="PANTHER" id="PTHR38644:SF1">
    <property type="entry name" value="EXPRESSED PROTEIN"/>
    <property type="match status" value="1"/>
</dbReference>
<feature type="transmembrane region" description="Helical" evidence="2">
    <location>
        <begin position="489"/>
        <end position="512"/>
    </location>
</feature>
<feature type="coiled-coil region" evidence="1">
    <location>
        <begin position="284"/>
        <end position="311"/>
    </location>
</feature>
<gene>
    <name evidence="3" type="ORF">F5050DRAFT_1804846</name>
</gene>